<evidence type="ECO:0000256" key="1">
    <source>
        <dbReference type="ARBA" id="ARBA00023172"/>
    </source>
</evidence>
<dbReference type="EMBL" id="JAKGBZ010000060">
    <property type="protein sequence ID" value="MCF3948554.1"/>
    <property type="molecule type" value="Genomic_DNA"/>
</dbReference>
<evidence type="ECO:0000313" key="5">
    <source>
        <dbReference type="Proteomes" id="UP001521209"/>
    </source>
</evidence>
<dbReference type="InterPro" id="IPR002104">
    <property type="entry name" value="Integrase_catalytic"/>
</dbReference>
<organism evidence="4 5">
    <name type="scientific">Acidiphilium iwatense</name>
    <dbReference type="NCBI Taxonomy" id="768198"/>
    <lineage>
        <taxon>Bacteria</taxon>
        <taxon>Pseudomonadati</taxon>
        <taxon>Pseudomonadota</taxon>
        <taxon>Alphaproteobacteria</taxon>
        <taxon>Acetobacterales</taxon>
        <taxon>Acidocellaceae</taxon>
        <taxon>Acidiphilium</taxon>
    </lineage>
</organism>
<proteinExistence type="predicted"/>
<dbReference type="InterPro" id="IPR011010">
    <property type="entry name" value="DNA_brk_join_enz"/>
</dbReference>
<dbReference type="Pfam" id="PF00589">
    <property type="entry name" value="Phage_integrase"/>
    <property type="match status" value="1"/>
</dbReference>
<gene>
    <name evidence="4" type="ORF">L2A60_17965</name>
</gene>
<keyword evidence="1" id="KW-0233">DNA recombination</keyword>
<comment type="caution">
    <text evidence="4">The sequence shown here is derived from an EMBL/GenBank/DDBJ whole genome shotgun (WGS) entry which is preliminary data.</text>
</comment>
<dbReference type="InterPro" id="IPR013762">
    <property type="entry name" value="Integrase-like_cat_sf"/>
</dbReference>
<evidence type="ECO:0000313" key="4">
    <source>
        <dbReference type="EMBL" id="MCF3948554.1"/>
    </source>
</evidence>
<dbReference type="Gene3D" id="1.10.443.10">
    <property type="entry name" value="Intergrase catalytic core"/>
    <property type="match status" value="1"/>
</dbReference>
<dbReference type="PROSITE" id="PS51898">
    <property type="entry name" value="TYR_RECOMBINASE"/>
    <property type="match status" value="1"/>
</dbReference>
<dbReference type="Proteomes" id="UP001521209">
    <property type="component" value="Unassembled WGS sequence"/>
</dbReference>
<accession>A0ABS9E4Q3</accession>
<name>A0ABS9E4Q3_9PROT</name>
<feature type="domain" description="Tyr recombinase" evidence="3">
    <location>
        <begin position="447"/>
        <end position="632"/>
    </location>
</feature>
<evidence type="ECO:0000259" key="3">
    <source>
        <dbReference type="PROSITE" id="PS51898"/>
    </source>
</evidence>
<dbReference type="RefSeq" id="WP_235705836.1">
    <property type="nucleotide sequence ID" value="NZ_JAKGBZ010000060.1"/>
</dbReference>
<reference evidence="4 5" key="1">
    <citation type="submission" date="2022-01" db="EMBL/GenBank/DDBJ databases">
        <authorList>
            <person name="Won M."/>
            <person name="Kim S.-J."/>
            <person name="Kwon S.-W."/>
        </authorList>
    </citation>
    <scope>NUCLEOTIDE SEQUENCE [LARGE SCALE GENOMIC DNA]</scope>
    <source>
        <strain evidence="4 5">KCTC 23505</strain>
    </source>
</reference>
<evidence type="ECO:0000256" key="2">
    <source>
        <dbReference type="SAM" id="MobiDB-lite"/>
    </source>
</evidence>
<sequence>MSITPAINPSKNDSEPPAGGLTASLNLGTGFRPAAAGFAGVADAVQTLQTVSLDIAAIKVAIGTWADVPASRRRNWASAFATAERIIRRVEAERPPPAGIDCWSCNYLNTVLWVKPPAFHDLNNSNFTNIISALRQILIRLGHHADAGPRRNVLAPEWSALHAALPTHERRIGIVRFLRFLTLAVIEPDAVTAELLERFETWLRTETLTENIPAIIRRTASNWLWARQNVPGWPEVELRRPRMRDHYTVPIEQMPTIFQADVENFLKGLKGTDRSNPFRNEAVIRAATGNGIGNAQSFRRSRAVSPETIVYRRMQIRAAVAALIDTGIPRESFTGLRDLVTPPERPKAILQFHLDRLKIRLGTLPDHPEGWEPTSTHVAGISGLLRIIAVYHARLPEDEIMTILDLRAAVRPPAQGEMNESVARKLRALNNPDVTAALLYLPESWISRLPELGLDPYRAALQAMYAVALEIALAVPLRRRNLIGLHCDRHLVRDRQTGRVTGLDIPAAATKTRRRGIVWEFSPRLTGMIDRFEREFLPILAGANNRFLFPGLDGKPREKGEFANELAKRVEQEIGVDFNLHLVRHLTAYRILKRQPGAYELVSRVLGHASPKTTMQYYCGLEMIFAVREAARLLELDRVESRPSLARAVAAQQRLRSRRRQTPTSPVAPSREPQR</sequence>
<protein>
    <recommendedName>
        <fullName evidence="3">Tyr recombinase domain-containing protein</fullName>
    </recommendedName>
</protein>
<dbReference type="SUPFAM" id="SSF56349">
    <property type="entry name" value="DNA breaking-rejoining enzymes"/>
    <property type="match status" value="1"/>
</dbReference>
<keyword evidence="5" id="KW-1185">Reference proteome</keyword>
<feature type="region of interest" description="Disordered" evidence="2">
    <location>
        <begin position="650"/>
        <end position="675"/>
    </location>
</feature>